<organism evidence="2">
    <name type="scientific">Tanacetum cinerariifolium</name>
    <name type="common">Dalmatian daisy</name>
    <name type="synonym">Chrysanthemum cinerariifolium</name>
    <dbReference type="NCBI Taxonomy" id="118510"/>
    <lineage>
        <taxon>Eukaryota</taxon>
        <taxon>Viridiplantae</taxon>
        <taxon>Streptophyta</taxon>
        <taxon>Embryophyta</taxon>
        <taxon>Tracheophyta</taxon>
        <taxon>Spermatophyta</taxon>
        <taxon>Magnoliopsida</taxon>
        <taxon>eudicotyledons</taxon>
        <taxon>Gunneridae</taxon>
        <taxon>Pentapetalae</taxon>
        <taxon>asterids</taxon>
        <taxon>campanulids</taxon>
        <taxon>Asterales</taxon>
        <taxon>Asteraceae</taxon>
        <taxon>Asteroideae</taxon>
        <taxon>Anthemideae</taxon>
        <taxon>Anthemidinae</taxon>
        <taxon>Tanacetum</taxon>
    </lineage>
</organism>
<proteinExistence type="predicted"/>
<reference evidence="2" key="1">
    <citation type="journal article" date="2019" name="Sci. Rep.">
        <title>Draft genome of Tanacetum cinerariifolium, the natural source of mosquito coil.</title>
        <authorList>
            <person name="Yamashiro T."/>
            <person name="Shiraishi A."/>
            <person name="Satake H."/>
            <person name="Nakayama K."/>
        </authorList>
    </citation>
    <scope>NUCLEOTIDE SEQUENCE</scope>
</reference>
<accession>A0A6L2MDY4</accession>
<protein>
    <submittedName>
        <fullName evidence="2">Uncharacterized protein</fullName>
    </submittedName>
</protein>
<dbReference type="EMBL" id="BKCJ010006314">
    <property type="protein sequence ID" value="GEU71487.1"/>
    <property type="molecule type" value="Genomic_DNA"/>
</dbReference>
<comment type="caution">
    <text evidence="2">The sequence shown here is derived from an EMBL/GenBank/DDBJ whole genome shotgun (WGS) entry which is preliminary data.</text>
</comment>
<feature type="compositionally biased region" description="Basic and acidic residues" evidence="1">
    <location>
        <begin position="64"/>
        <end position="77"/>
    </location>
</feature>
<name>A0A6L2MDY4_TANCI</name>
<feature type="compositionally biased region" description="Acidic residues" evidence="1">
    <location>
        <begin position="78"/>
        <end position="100"/>
    </location>
</feature>
<feature type="region of interest" description="Disordered" evidence="1">
    <location>
        <begin position="64"/>
        <end position="100"/>
    </location>
</feature>
<gene>
    <name evidence="2" type="ORF">Tci_043465</name>
</gene>
<evidence type="ECO:0000313" key="2">
    <source>
        <dbReference type="EMBL" id="GEU71487.1"/>
    </source>
</evidence>
<dbReference type="AlphaFoldDB" id="A0A6L2MDY4"/>
<evidence type="ECO:0000256" key="1">
    <source>
        <dbReference type="SAM" id="MobiDB-lite"/>
    </source>
</evidence>
<sequence length="287" mass="33717">MTKVIKEEFKKLESLKISDDSFTRNTSLEIFHKEFICMSRMDDDLFTYEVEIPGLANIPCDLKKEDESEQHMTNRLDDDMEYDPGDNEVELTDEESSDSDDEYKVTEIFMIDTNVFDFETPMCRAFKEFNYLSQIDPDVLTKDIDGFKTYEEAYIVGNTLRYQDLEWYKTLEDGKLKDKALQNKAILEGMIDEDDESHKEVIMEYLVKISKKARILELKRRHLKITVLTPYTPYPSKKIWRICAFTSQEPRRFKTNTPYPGELHTPLIAVDDWMGRKADIKDGVSVK</sequence>